<gene>
    <name evidence="1" type="ORF">BJ875DRAFT_376675</name>
</gene>
<organism evidence="1 2">
    <name type="scientific">Amylocarpus encephaloides</name>
    <dbReference type="NCBI Taxonomy" id="45428"/>
    <lineage>
        <taxon>Eukaryota</taxon>
        <taxon>Fungi</taxon>
        <taxon>Dikarya</taxon>
        <taxon>Ascomycota</taxon>
        <taxon>Pezizomycotina</taxon>
        <taxon>Leotiomycetes</taxon>
        <taxon>Helotiales</taxon>
        <taxon>Helotiales incertae sedis</taxon>
        <taxon>Amylocarpus</taxon>
    </lineage>
</organism>
<accession>A0A9P7YIW6</accession>
<sequence length="380" mass="43139">MITPKKKSSHKSEPPIDPLPEFVGELHSSFARLIEDARGFRGDLTIEAEFGRVLILGINNAHIAEKEQKDHSVSLDNFKCLLNPRSEHKGDVLPHTSFTNKLTSVPAEIDGLVGVQHTFEANSLWEEQQSGWSISYSLTYLDMETNKHFSINFDAESFVARLKLHKSFGSLYIHGTKRAWDYQITAHGAEKDEKAEERYAPLISKLQQAFYIPAGNAEPQLDFHLDQATHEKFSLYPIHVYKTSKHMSKDRKSILKLTEVLELDTHWKSIEDKGIVVWRARYSKVQGPKISNRWFTAAIESVQAKEFLHQNENLELGDEAGWTPYSFEQAKVVESLMLPACEMLKHMDGIGYHNSNGIARLAPAPTPSASTAPSKPYYFW</sequence>
<dbReference type="Proteomes" id="UP000824998">
    <property type="component" value="Unassembled WGS sequence"/>
</dbReference>
<dbReference type="AlphaFoldDB" id="A0A9P7YIW6"/>
<name>A0A9P7YIW6_9HELO</name>
<dbReference type="EMBL" id="MU251466">
    <property type="protein sequence ID" value="KAG9234337.1"/>
    <property type="molecule type" value="Genomic_DNA"/>
</dbReference>
<keyword evidence="2" id="KW-1185">Reference proteome</keyword>
<protein>
    <submittedName>
        <fullName evidence="1">Uncharacterized protein</fullName>
    </submittedName>
</protein>
<reference evidence="1" key="1">
    <citation type="journal article" date="2021" name="IMA Fungus">
        <title>Genomic characterization of three marine fungi, including Emericellopsis atlantica sp. nov. with signatures of a generalist lifestyle and marine biomass degradation.</title>
        <authorList>
            <person name="Hagestad O.C."/>
            <person name="Hou L."/>
            <person name="Andersen J.H."/>
            <person name="Hansen E.H."/>
            <person name="Altermark B."/>
            <person name="Li C."/>
            <person name="Kuhnert E."/>
            <person name="Cox R.J."/>
            <person name="Crous P.W."/>
            <person name="Spatafora J.W."/>
            <person name="Lail K."/>
            <person name="Amirebrahimi M."/>
            <person name="Lipzen A."/>
            <person name="Pangilinan J."/>
            <person name="Andreopoulos W."/>
            <person name="Hayes R.D."/>
            <person name="Ng V."/>
            <person name="Grigoriev I.V."/>
            <person name="Jackson S.A."/>
            <person name="Sutton T.D.S."/>
            <person name="Dobson A.D.W."/>
            <person name="Rama T."/>
        </authorList>
    </citation>
    <scope>NUCLEOTIDE SEQUENCE</scope>
    <source>
        <strain evidence="1">TRa018bII</strain>
    </source>
</reference>
<evidence type="ECO:0000313" key="2">
    <source>
        <dbReference type="Proteomes" id="UP000824998"/>
    </source>
</evidence>
<dbReference type="OrthoDB" id="3439512at2759"/>
<evidence type="ECO:0000313" key="1">
    <source>
        <dbReference type="EMBL" id="KAG9234337.1"/>
    </source>
</evidence>
<comment type="caution">
    <text evidence="1">The sequence shown here is derived from an EMBL/GenBank/DDBJ whole genome shotgun (WGS) entry which is preliminary data.</text>
</comment>
<proteinExistence type="predicted"/>